<reference evidence="2 3" key="1">
    <citation type="submission" date="2019-01" db="EMBL/GenBank/DDBJ databases">
        <title>Ancylomarina salipaludis sp. nov., isolated from a salt marsh.</title>
        <authorList>
            <person name="Yoon J.-H."/>
        </authorList>
    </citation>
    <scope>NUCLEOTIDE SEQUENCE [LARGE SCALE GENOMIC DNA]</scope>
    <source>
        <strain evidence="2 3">SHSM-M15</strain>
    </source>
</reference>
<feature type="transmembrane region" description="Helical" evidence="1">
    <location>
        <begin position="111"/>
        <end position="132"/>
    </location>
</feature>
<keyword evidence="1" id="KW-1133">Transmembrane helix</keyword>
<dbReference type="Proteomes" id="UP000289703">
    <property type="component" value="Unassembled WGS sequence"/>
</dbReference>
<accession>A0A4Q1JQC6</accession>
<dbReference type="OrthoDB" id="9809859at2"/>
<evidence type="ECO:0000256" key="1">
    <source>
        <dbReference type="SAM" id="Phobius"/>
    </source>
</evidence>
<name>A0A4Q1JQC6_9BACT</name>
<evidence type="ECO:0008006" key="4">
    <source>
        <dbReference type="Google" id="ProtNLM"/>
    </source>
</evidence>
<keyword evidence="3" id="KW-1185">Reference proteome</keyword>
<feature type="transmembrane region" description="Helical" evidence="1">
    <location>
        <begin position="175"/>
        <end position="194"/>
    </location>
</feature>
<feature type="transmembrane region" description="Helical" evidence="1">
    <location>
        <begin position="87"/>
        <end position="104"/>
    </location>
</feature>
<gene>
    <name evidence="2" type="ORF">EO244_02990</name>
</gene>
<protein>
    <recommendedName>
        <fullName evidence="4">Copper chaperone NosL</fullName>
    </recommendedName>
</protein>
<comment type="caution">
    <text evidence="2">The sequence shown here is derived from an EMBL/GenBank/DDBJ whole genome shotgun (WGS) entry which is preliminary data.</text>
</comment>
<sequence>MISNLLVKENRSRLFMLLASLMLMGLFLFPLWKIRLEAAQYPNGVNMYIWINKITGDTPSTLQNINILNHYIGMQYIKPDSIPELKYFPFVVIIMSLLGIVVAFSKKRKLFITWGIILLVLGILGIYDFYLWEYDYGHNLSPNAPIKIPGMVYQPPLLGSKMLLNFNAISLPHTGSLFLGFAMVFNFLSFTLLWKKK</sequence>
<dbReference type="AlphaFoldDB" id="A0A4Q1JQC6"/>
<keyword evidence="1" id="KW-0812">Transmembrane</keyword>
<dbReference type="EMBL" id="SAXA01000002">
    <property type="protein sequence ID" value="RXQ96607.1"/>
    <property type="molecule type" value="Genomic_DNA"/>
</dbReference>
<evidence type="ECO:0000313" key="2">
    <source>
        <dbReference type="EMBL" id="RXQ96607.1"/>
    </source>
</evidence>
<organism evidence="2 3">
    <name type="scientific">Ancylomarina salipaludis</name>
    <dbReference type="NCBI Taxonomy" id="2501299"/>
    <lineage>
        <taxon>Bacteria</taxon>
        <taxon>Pseudomonadati</taxon>
        <taxon>Bacteroidota</taxon>
        <taxon>Bacteroidia</taxon>
        <taxon>Marinilabiliales</taxon>
        <taxon>Marinifilaceae</taxon>
        <taxon>Ancylomarina</taxon>
    </lineage>
</organism>
<feature type="transmembrane region" description="Helical" evidence="1">
    <location>
        <begin position="12"/>
        <end position="32"/>
    </location>
</feature>
<evidence type="ECO:0000313" key="3">
    <source>
        <dbReference type="Proteomes" id="UP000289703"/>
    </source>
</evidence>
<keyword evidence="1" id="KW-0472">Membrane</keyword>
<proteinExistence type="predicted"/>